<accession>A0ABR1YUQ6</accession>
<name>A0ABR1YUQ6_9PEZI</name>
<evidence type="ECO:0000256" key="1">
    <source>
        <dbReference type="SAM" id="MobiDB-lite"/>
    </source>
</evidence>
<feature type="compositionally biased region" description="Basic and acidic residues" evidence="1">
    <location>
        <begin position="63"/>
        <end position="73"/>
    </location>
</feature>
<protein>
    <submittedName>
        <fullName evidence="2">Uncharacterized protein</fullName>
    </submittedName>
</protein>
<feature type="region of interest" description="Disordered" evidence="1">
    <location>
        <begin position="60"/>
        <end position="85"/>
    </location>
</feature>
<dbReference type="PANTHER" id="PTHR38167:SF1">
    <property type="entry name" value="C2H2-TYPE DOMAIN-CONTAINING PROTEIN"/>
    <property type="match status" value="1"/>
</dbReference>
<proteinExistence type="predicted"/>
<dbReference type="Proteomes" id="UP001492380">
    <property type="component" value="Unassembled WGS sequence"/>
</dbReference>
<reference evidence="2 3" key="1">
    <citation type="submission" date="2024-04" db="EMBL/GenBank/DDBJ databases">
        <title>Phyllosticta paracitricarpa is synonymous to the EU quarantine fungus P. citricarpa based on phylogenomic analyses.</title>
        <authorList>
            <consortium name="Lawrence Berkeley National Laboratory"/>
            <person name="Van Ingen-Buijs V.A."/>
            <person name="Van Westerhoven A.C."/>
            <person name="Haridas S."/>
            <person name="Skiadas P."/>
            <person name="Martin F."/>
            <person name="Groenewald J.Z."/>
            <person name="Crous P.W."/>
            <person name="Seidl M.F."/>
        </authorList>
    </citation>
    <scope>NUCLEOTIDE SEQUENCE [LARGE SCALE GENOMIC DNA]</scope>
    <source>
        <strain evidence="2 3">CBS 123374</strain>
    </source>
</reference>
<gene>
    <name evidence="2" type="ORF">HDK90DRAFT_463584</name>
</gene>
<evidence type="ECO:0000313" key="3">
    <source>
        <dbReference type="Proteomes" id="UP001492380"/>
    </source>
</evidence>
<dbReference type="EMBL" id="JBBWRZ010000003">
    <property type="protein sequence ID" value="KAK8239923.1"/>
    <property type="molecule type" value="Genomic_DNA"/>
</dbReference>
<evidence type="ECO:0000313" key="2">
    <source>
        <dbReference type="EMBL" id="KAK8239923.1"/>
    </source>
</evidence>
<sequence>MEEQENLATINVVKNAIDDASADRLRILLKYVYALEREPEACARIESLLLFDERNHFFGPAGDEPKTESKDEWNDNPVSKGSIDDDLPDNLKAMLQHLAANDALAVIGRYRVDQLRGKRKRFAICSRCREDYDVKANSWNSCHWHDEYDVTLNKPDACIRHNGFLEPDEDHSVWDYWDDDKDGNRWEPYEKVAERYPQGYLWSCCDRRGTTKERCLSTPHLDKRSDPALKTSLKKQQEAYLEAKYFP</sequence>
<comment type="caution">
    <text evidence="2">The sequence shown here is derived from an EMBL/GenBank/DDBJ whole genome shotgun (WGS) entry which is preliminary data.</text>
</comment>
<dbReference type="PANTHER" id="PTHR38167">
    <property type="entry name" value="C2H2-TYPE DOMAIN-CONTAINING PROTEIN"/>
    <property type="match status" value="1"/>
</dbReference>
<keyword evidence="3" id="KW-1185">Reference proteome</keyword>
<organism evidence="2 3">
    <name type="scientific">Phyllosticta capitalensis</name>
    <dbReference type="NCBI Taxonomy" id="121624"/>
    <lineage>
        <taxon>Eukaryota</taxon>
        <taxon>Fungi</taxon>
        <taxon>Dikarya</taxon>
        <taxon>Ascomycota</taxon>
        <taxon>Pezizomycotina</taxon>
        <taxon>Dothideomycetes</taxon>
        <taxon>Dothideomycetes incertae sedis</taxon>
        <taxon>Botryosphaeriales</taxon>
        <taxon>Phyllostictaceae</taxon>
        <taxon>Phyllosticta</taxon>
    </lineage>
</organism>